<dbReference type="InterPro" id="IPR010992">
    <property type="entry name" value="IHF-like_DNA-bd_dom_sf"/>
</dbReference>
<name>A0A1B6DXY7_9HEMI</name>
<dbReference type="EMBL" id="GEDC01006777">
    <property type="protein sequence ID" value="JAS30521.1"/>
    <property type="molecule type" value="Transcribed_RNA"/>
</dbReference>
<dbReference type="InterPro" id="IPR026295">
    <property type="entry name" value="CCD81"/>
</dbReference>
<proteinExistence type="predicted"/>
<dbReference type="GO" id="GO:0005815">
    <property type="term" value="C:microtubule organizing center"/>
    <property type="evidence" value="ECO:0007669"/>
    <property type="project" value="TreeGrafter"/>
</dbReference>
<dbReference type="SUPFAM" id="SSF47729">
    <property type="entry name" value="IHF-like DNA-binding proteins"/>
    <property type="match status" value="1"/>
</dbReference>
<evidence type="ECO:0000259" key="2">
    <source>
        <dbReference type="Pfam" id="PF18289"/>
    </source>
</evidence>
<dbReference type="PANTHER" id="PTHR14362">
    <property type="entry name" value="COILED-COIL DOMAIN-CONTAINING PROTEIN 81"/>
    <property type="match status" value="1"/>
</dbReference>
<dbReference type="InterPro" id="IPR040673">
    <property type="entry name" value="CCDC81_HU_dom_2"/>
</dbReference>
<dbReference type="AlphaFoldDB" id="A0A1B6DXY7"/>
<feature type="domain" description="CCDC81 HU" evidence="1">
    <location>
        <begin position="9"/>
        <end position="92"/>
    </location>
</feature>
<evidence type="ECO:0000313" key="3">
    <source>
        <dbReference type="EMBL" id="JAS30521.1"/>
    </source>
</evidence>
<accession>A0A1B6DXY7</accession>
<dbReference type="Pfam" id="PF14908">
    <property type="entry name" value="HU-CCDC81_euk_1"/>
    <property type="match status" value="1"/>
</dbReference>
<reference evidence="3" key="1">
    <citation type="submission" date="2015-12" db="EMBL/GenBank/DDBJ databases">
        <title>De novo transcriptome assembly of four potential Pierce s Disease insect vectors from Arizona vineyards.</title>
        <authorList>
            <person name="Tassone E.E."/>
        </authorList>
    </citation>
    <scope>NUCLEOTIDE SEQUENCE</scope>
</reference>
<feature type="domain" description="CCDC81 HU" evidence="2">
    <location>
        <begin position="122"/>
        <end position="174"/>
    </location>
</feature>
<evidence type="ECO:0000259" key="1">
    <source>
        <dbReference type="Pfam" id="PF14908"/>
    </source>
</evidence>
<protein>
    <recommendedName>
        <fullName evidence="4">CCDC81 HU domain-containing protein</fullName>
    </recommendedName>
</protein>
<dbReference type="Pfam" id="PF18289">
    <property type="entry name" value="HU-CCDC81_euk_2"/>
    <property type="match status" value="1"/>
</dbReference>
<organism evidence="3">
    <name type="scientific">Clastoptera arizonana</name>
    <name type="common">Arizona spittle bug</name>
    <dbReference type="NCBI Taxonomy" id="38151"/>
    <lineage>
        <taxon>Eukaryota</taxon>
        <taxon>Metazoa</taxon>
        <taxon>Ecdysozoa</taxon>
        <taxon>Arthropoda</taxon>
        <taxon>Hexapoda</taxon>
        <taxon>Insecta</taxon>
        <taxon>Pterygota</taxon>
        <taxon>Neoptera</taxon>
        <taxon>Paraneoptera</taxon>
        <taxon>Hemiptera</taxon>
        <taxon>Auchenorrhyncha</taxon>
        <taxon>Cercopoidea</taxon>
        <taxon>Clastopteridae</taxon>
        <taxon>Clastoptera</taxon>
    </lineage>
</organism>
<dbReference type="PANTHER" id="PTHR14362:SF2">
    <property type="entry name" value="COILED-COIL DOMAIN-CONTAINING PROTEIN 81"/>
    <property type="match status" value="1"/>
</dbReference>
<gene>
    <name evidence="3" type="ORF">g.256</name>
</gene>
<sequence length="197" mass="22267">MSDFNDAVNEATNNFKSRIGKSLKCSEAQDVWNCVGDLIEKILSQHKSVTILGLGTFTISEWSLNTGLGKPLIISQPVFILAEKIVKSFQLRNRHPFTSDKVPCYMLHYKMVEANGKGKLKLVETCIIEVVQAFTRMLAENRNVTLSLGNVGNLEVLNKNVTMKFTAEFQERIAKNLENLREVVNIVRPWSPKKILE</sequence>
<evidence type="ECO:0008006" key="4">
    <source>
        <dbReference type="Google" id="ProtNLM"/>
    </source>
</evidence>
<dbReference type="InterPro" id="IPR028034">
    <property type="entry name" value="HU-CCDC81"/>
</dbReference>
<dbReference type="GO" id="GO:0003677">
    <property type="term" value="F:DNA binding"/>
    <property type="evidence" value="ECO:0007669"/>
    <property type="project" value="InterPro"/>
</dbReference>